<dbReference type="Pfam" id="PF00903">
    <property type="entry name" value="Glyoxalase"/>
    <property type="match status" value="1"/>
</dbReference>
<sequence length="132" mass="15046">MTTENGMNNITEITLFVAELERSKEFYQESFKLAVIYEDEHCAVFDYGNTRINLLQQSQAPELVEPALVGNRGDGARFLFTIQVPEVDPVCEELKRRGVQLLNGPITRPWGRRTACFSDPDGHMWEIAQVLN</sequence>
<dbReference type="OrthoDB" id="9796521at2"/>
<dbReference type="Gene3D" id="3.10.180.10">
    <property type="entry name" value="2,3-Dihydroxybiphenyl 1,2-Dioxygenase, domain 1"/>
    <property type="match status" value="1"/>
</dbReference>
<gene>
    <name evidence="2" type="ORF">EJC50_20250</name>
</gene>
<dbReference type="PANTHER" id="PTHR36503">
    <property type="entry name" value="BLR2520 PROTEIN"/>
    <property type="match status" value="1"/>
</dbReference>
<dbReference type="InterPro" id="IPR004360">
    <property type="entry name" value="Glyas_Fos-R_dOase_dom"/>
</dbReference>
<dbReference type="InterPro" id="IPR037523">
    <property type="entry name" value="VOC_core"/>
</dbReference>
<dbReference type="AlphaFoldDB" id="A0A3S9ADP2"/>
<dbReference type="PROSITE" id="PS51819">
    <property type="entry name" value="VOC"/>
    <property type="match status" value="1"/>
</dbReference>
<dbReference type="SUPFAM" id="SSF54593">
    <property type="entry name" value="Glyoxalase/Bleomycin resistance protein/Dihydroxybiphenyl dioxygenase"/>
    <property type="match status" value="1"/>
</dbReference>
<name>A0A3S9ADP2_9BACL</name>
<evidence type="ECO:0000313" key="3">
    <source>
        <dbReference type="Proteomes" id="UP000272528"/>
    </source>
</evidence>
<dbReference type="EMBL" id="CP034437">
    <property type="protein sequence ID" value="AZN43811.1"/>
    <property type="molecule type" value="Genomic_DNA"/>
</dbReference>
<proteinExistence type="predicted"/>
<dbReference type="Proteomes" id="UP000272528">
    <property type="component" value="Chromosome"/>
</dbReference>
<keyword evidence="3" id="KW-1185">Reference proteome</keyword>
<dbReference type="PANTHER" id="PTHR36503:SF3">
    <property type="entry name" value="BLR0126 PROTEIN"/>
    <property type="match status" value="1"/>
</dbReference>
<accession>A0A3S9ADP2</accession>
<feature type="domain" description="VOC" evidence="1">
    <location>
        <begin position="6"/>
        <end position="130"/>
    </location>
</feature>
<reference evidence="3" key="1">
    <citation type="submission" date="2018-12" db="EMBL/GenBank/DDBJ databases">
        <title>Genome sequence of Peanibacillus sp.</title>
        <authorList>
            <person name="Subramani G."/>
            <person name="Srinivasan S."/>
            <person name="Kim M.K."/>
        </authorList>
    </citation>
    <scope>NUCLEOTIDE SEQUENCE [LARGE SCALE GENOMIC DNA]</scope>
    <source>
        <strain evidence="3">18JY67-1</strain>
    </source>
</reference>
<evidence type="ECO:0000259" key="1">
    <source>
        <dbReference type="PROSITE" id="PS51819"/>
    </source>
</evidence>
<organism evidence="2 3">
    <name type="scientific">Paenibacillus albus</name>
    <dbReference type="NCBI Taxonomy" id="2495582"/>
    <lineage>
        <taxon>Bacteria</taxon>
        <taxon>Bacillati</taxon>
        <taxon>Bacillota</taxon>
        <taxon>Bacilli</taxon>
        <taxon>Bacillales</taxon>
        <taxon>Paenibacillaceae</taxon>
        <taxon>Paenibacillus</taxon>
    </lineage>
</organism>
<protein>
    <submittedName>
        <fullName evidence="2">VOC family protein</fullName>
    </submittedName>
</protein>
<dbReference type="KEGG" id="palb:EJC50_20250"/>
<dbReference type="InterPro" id="IPR029068">
    <property type="entry name" value="Glyas_Bleomycin-R_OHBP_Dase"/>
</dbReference>
<evidence type="ECO:0000313" key="2">
    <source>
        <dbReference type="EMBL" id="AZN43811.1"/>
    </source>
</evidence>